<dbReference type="EMBL" id="JBHSBM010000018">
    <property type="protein sequence ID" value="MFC4060197.1"/>
    <property type="molecule type" value="Genomic_DNA"/>
</dbReference>
<dbReference type="RefSeq" id="WP_377289221.1">
    <property type="nucleotide sequence ID" value="NZ_JBHSBM010000018.1"/>
</dbReference>
<protein>
    <submittedName>
        <fullName evidence="1">Uncharacterized protein</fullName>
    </submittedName>
</protein>
<dbReference type="Proteomes" id="UP001595850">
    <property type="component" value="Unassembled WGS sequence"/>
</dbReference>
<accession>A0ABV8I800</accession>
<name>A0ABV8I800_9ACTN</name>
<keyword evidence="2" id="KW-1185">Reference proteome</keyword>
<evidence type="ECO:0000313" key="2">
    <source>
        <dbReference type="Proteomes" id="UP001595850"/>
    </source>
</evidence>
<organism evidence="1 2">
    <name type="scientific">Planomonospora corallina</name>
    <dbReference type="NCBI Taxonomy" id="1806052"/>
    <lineage>
        <taxon>Bacteria</taxon>
        <taxon>Bacillati</taxon>
        <taxon>Actinomycetota</taxon>
        <taxon>Actinomycetes</taxon>
        <taxon>Streptosporangiales</taxon>
        <taxon>Streptosporangiaceae</taxon>
        <taxon>Planomonospora</taxon>
    </lineage>
</organism>
<sequence length="95" mass="10164">MISPPSGNLPAPPIGGFRARVPGPRPLAHQIGRRVFCLGCLPPTGAQRLADEGAEVGDVHPWTVDLWPGEKDLRCDVCGDVLLQAPADEDDDEEE</sequence>
<evidence type="ECO:0000313" key="1">
    <source>
        <dbReference type="EMBL" id="MFC4060197.1"/>
    </source>
</evidence>
<comment type="caution">
    <text evidence="1">The sequence shown here is derived from an EMBL/GenBank/DDBJ whole genome shotgun (WGS) entry which is preliminary data.</text>
</comment>
<proteinExistence type="predicted"/>
<gene>
    <name evidence="1" type="ORF">ACFOWE_17980</name>
</gene>
<reference evidence="2" key="1">
    <citation type="journal article" date="2019" name="Int. J. Syst. Evol. Microbiol.">
        <title>The Global Catalogue of Microorganisms (GCM) 10K type strain sequencing project: providing services to taxonomists for standard genome sequencing and annotation.</title>
        <authorList>
            <consortium name="The Broad Institute Genomics Platform"/>
            <consortium name="The Broad Institute Genome Sequencing Center for Infectious Disease"/>
            <person name="Wu L."/>
            <person name="Ma J."/>
        </authorList>
    </citation>
    <scope>NUCLEOTIDE SEQUENCE [LARGE SCALE GENOMIC DNA]</scope>
    <source>
        <strain evidence="2">TBRC 4489</strain>
    </source>
</reference>